<feature type="region of interest" description="Disordered" evidence="1">
    <location>
        <begin position="18"/>
        <end position="137"/>
    </location>
</feature>
<dbReference type="Proteomes" id="UP000887560">
    <property type="component" value="Unplaced"/>
</dbReference>
<protein>
    <submittedName>
        <fullName evidence="3">Uncharacterized protein</fullName>
    </submittedName>
</protein>
<keyword evidence="2" id="KW-1185">Reference proteome</keyword>
<name>A0A915NBW8_9BILA</name>
<reference evidence="3" key="1">
    <citation type="submission" date="2022-11" db="UniProtKB">
        <authorList>
            <consortium name="WormBaseParasite"/>
        </authorList>
    </citation>
    <scope>IDENTIFICATION</scope>
</reference>
<feature type="compositionally biased region" description="Basic and acidic residues" evidence="1">
    <location>
        <begin position="81"/>
        <end position="91"/>
    </location>
</feature>
<accession>A0A915NBW8</accession>
<organism evidence="2 3">
    <name type="scientific">Meloidogyne floridensis</name>
    <dbReference type="NCBI Taxonomy" id="298350"/>
    <lineage>
        <taxon>Eukaryota</taxon>
        <taxon>Metazoa</taxon>
        <taxon>Ecdysozoa</taxon>
        <taxon>Nematoda</taxon>
        <taxon>Chromadorea</taxon>
        <taxon>Rhabditida</taxon>
        <taxon>Tylenchina</taxon>
        <taxon>Tylenchomorpha</taxon>
        <taxon>Tylenchoidea</taxon>
        <taxon>Meloidogynidae</taxon>
        <taxon>Meloidogyninae</taxon>
        <taxon>Meloidogyne</taxon>
    </lineage>
</organism>
<dbReference type="WBParaSite" id="scf7180000416748.g638">
    <property type="protein sequence ID" value="scf7180000416748.g638"/>
    <property type="gene ID" value="scf7180000416748.g638"/>
</dbReference>
<proteinExistence type="predicted"/>
<evidence type="ECO:0000313" key="3">
    <source>
        <dbReference type="WBParaSite" id="scf7180000416748.g638"/>
    </source>
</evidence>
<evidence type="ECO:0000256" key="1">
    <source>
        <dbReference type="SAM" id="MobiDB-lite"/>
    </source>
</evidence>
<dbReference type="AlphaFoldDB" id="A0A915NBW8"/>
<evidence type="ECO:0000313" key="2">
    <source>
        <dbReference type="Proteomes" id="UP000887560"/>
    </source>
</evidence>
<feature type="compositionally biased region" description="Basic and acidic residues" evidence="1">
    <location>
        <begin position="21"/>
        <end position="34"/>
    </location>
</feature>
<sequence length="137" mass="16586">MFNSLFFNRIVVELDDDGEEKENFENEEINDHQGRRTMSKNVRRSEQIGTDEAAEFFPQRQSFENDEDDGGDEFFGGNDDYQERRGRERNSSHHHHNNTYHHQTFEDNHDNNNNQHHPFTTRRRKREATSTIRNRYR</sequence>